<dbReference type="Pfam" id="PF13354">
    <property type="entry name" value="Beta-lactamase2"/>
    <property type="match status" value="1"/>
</dbReference>
<keyword evidence="6" id="KW-1185">Reference proteome</keyword>
<dbReference type="EvolutionaryTrace" id="D1C5R0"/>
<dbReference type="InterPro" id="IPR012338">
    <property type="entry name" value="Beta-lactam/transpept-like"/>
</dbReference>
<dbReference type="Gene3D" id="3.40.710.10">
    <property type="entry name" value="DD-peptidase/beta-lactamase superfamily"/>
    <property type="match status" value="1"/>
</dbReference>
<dbReference type="PDBsum" id="4EWF"/>
<dbReference type="InParanoid" id="D1C5R0"/>
<dbReference type="AlphaFoldDB" id="D1C5R0"/>
<dbReference type="GO" id="GO:0030655">
    <property type="term" value="P:beta-lactam antibiotic catabolic process"/>
    <property type="evidence" value="ECO:0007669"/>
    <property type="project" value="InterPro"/>
</dbReference>
<evidence type="ECO:0000313" key="6">
    <source>
        <dbReference type="Proteomes" id="UP000002027"/>
    </source>
</evidence>
<dbReference type="PDB" id="4EWF">
    <property type="method" value="X-ray"/>
    <property type="resolution" value="2.00 A"/>
    <property type="chains" value="A/B/C/D=1-272"/>
</dbReference>
<evidence type="ECO:0000256" key="3">
    <source>
        <dbReference type="ARBA" id="ARBA00012865"/>
    </source>
</evidence>
<feature type="domain" description="Beta-lactamase class A catalytic" evidence="4">
    <location>
        <begin position="34"/>
        <end position="240"/>
    </location>
</feature>
<sequence>MDGMTIDWSGVAAAVAAAEATGGTVGATIVAPGGETFRHNGDRRFRAASTVKIPLMIAVYRAVDAGERALTDRIVLRAADKAPGSGVLLHLHDGLELTLEDLVYLTISISDNTATNLLIDLVGLDAVNDVIASLGMRDSNLSRKMKGRPALPDEPENWATPDDYALAVQALLEGRAASQESCTAMLAMLEKQQNPRRIGRYVPEGEGIRWGSKTGSLTGVVNDVGFITTPAGTLVVAVFTENLPDLHAGEQAIGDITRAALQATGLIPPGAA</sequence>
<dbReference type="OrthoDB" id="9775096at2"/>
<dbReference type="KEGG" id="sti:Sthe_2032"/>
<name>D1C5R0_SPHTD</name>
<accession>D1C5R0</accession>
<keyword evidence="7" id="KW-0002">3D-structure</keyword>
<evidence type="ECO:0000256" key="1">
    <source>
        <dbReference type="ARBA" id="ARBA00001526"/>
    </source>
</evidence>
<dbReference type="InterPro" id="IPR000871">
    <property type="entry name" value="Beta-lactam_class-A"/>
</dbReference>
<proteinExistence type="evidence at protein level"/>
<dbReference type="PANTHER" id="PTHR35333:SF3">
    <property type="entry name" value="BETA-LACTAMASE-TYPE TRANSPEPTIDASE FOLD CONTAINING PROTEIN"/>
    <property type="match status" value="1"/>
</dbReference>
<dbReference type="HOGENOM" id="CLU_031960_9_2_0"/>
<dbReference type="GO" id="GO:0046677">
    <property type="term" value="P:response to antibiotic"/>
    <property type="evidence" value="ECO:0007669"/>
    <property type="project" value="InterPro"/>
</dbReference>
<dbReference type="PANTHER" id="PTHR35333">
    <property type="entry name" value="BETA-LACTAMASE"/>
    <property type="match status" value="1"/>
</dbReference>
<evidence type="ECO:0000259" key="4">
    <source>
        <dbReference type="Pfam" id="PF13354"/>
    </source>
</evidence>
<dbReference type="GO" id="GO:0008800">
    <property type="term" value="F:beta-lactamase activity"/>
    <property type="evidence" value="ECO:0007669"/>
    <property type="project" value="UniProtKB-EC"/>
</dbReference>
<reference evidence="6" key="1">
    <citation type="submission" date="2009-11" db="EMBL/GenBank/DDBJ databases">
        <title>The complete chromosome 1 of Sphaerobacter thermophilus DSM 20745.</title>
        <authorList>
            <person name="Lucas S."/>
            <person name="Copeland A."/>
            <person name="Lapidus A."/>
            <person name="Glavina del Rio T."/>
            <person name="Dalin E."/>
            <person name="Tice H."/>
            <person name="Bruce D."/>
            <person name="Goodwin L."/>
            <person name="Pitluck S."/>
            <person name="Kyrpides N."/>
            <person name="Mavromatis K."/>
            <person name="Ivanova N."/>
            <person name="Mikhailova N."/>
            <person name="LaButti K.M."/>
            <person name="Clum A."/>
            <person name="Sun H.I."/>
            <person name="Brettin T."/>
            <person name="Detter J.C."/>
            <person name="Han C."/>
            <person name="Larimer F."/>
            <person name="Land M."/>
            <person name="Hauser L."/>
            <person name="Markowitz V."/>
            <person name="Cheng J.F."/>
            <person name="Hugenholtz P."/>
            <person name="Woyke T."/>
            <person name="Wu D."/>
            <person name="Steenblock K."/>
            <person name="Schneider S."/>
            <person name="Pukall R."/>
            <person name="Goeker M."/>
            <person name="Klenk H.P."/>
            <person name="Eisen J.A."/>
        </authorList>
    </citation>
    <scope>NUCLEOTIDE SEQUENCE [LARGE SCALE GENOMIC DNA]</scope>
    <source>
        <strain evidence="6">ATCC 49802 / DSM 20745 / S 6022</strain>
    </source>
</reference>
<dbReference type="SMR" id="D1C5R0"/>
<reference evidence="7" key="3">
    <citation type="submission" date="2012-04" db="PDB data bank">
        <title>The crystal structure of beta-lactamase from Sphaerobacter thermophilus DSM 20745.</title>
        <authorList>
            <person name="Wu R."/>
            <person name="Clancy S."/>
            <person name="Joachimiak A."/>
        </authorList>
    </citation>
    <scope>X-RAY CRYSTALLOGRAPHY (2.00 ANGSTROMS)</scope>
</reference>
<organism evidence="5 6">
    <name type="scientific">Sphaerobacter thermophilus (strain ATCC 49802 / DSM 20745 / KCCM 41009 / NCIMB 13125 / S 6022)</name>
    <dbReference type="NCBI Taxonomy" id="479434"/>
    <lineage>
        <taxon>Bacteria</taxon>
        <taxon>Pseudomonadati</taxon>
        <taxon>Thermomicrobiota</taxon>
        <taxon>Thermomicrobia</taxon>
        <taxon>Sphaerobacterales</taxon>
        <taxon>Sphaerobacterineae</taxon>
        <taxon>Sphaerobacteraceae</taxon>
        <taxon>Sphaerobacter</taxon>
    </lineage>
</organism>
<protein>
    <recommendedName>
        <fullName evidence="3">beta-lactamase</fullName>
        <ecNumber evidence="3">3.5.2.6</ecNumber>
    </recommendedName>
</protein>
<gene>
    <name evidence="5" type="ordered locus">Sthe_2032</name>
</gene>
<dbReference type="EMBL" id="CP001823">
    <property type="protein sequence ID" value="ACZ39462.1"/>
    <property type="molecule type" value="Genomic_DNA"/>
</dbReference>
<evidence type="ECO:0000313" key="5">
    <source>
        <dbReference type="EMBL" id="ACZ39462.1"/>
    </source>
</evidence>
<dbReference type="STRING" id="479434.Sthe_2032"/>
<dbReference type="RefSeq" id="WP_012872508.1">
    <property type="nucleotide sequence ID" value="NC_013523.1"/>
</dbReference>
<dbReference type="FunCoup" id="D1C5R0">
    <property type="interactions" value="12"/>
</dbReference>
<comment type="catalytic activity">
    <reaction evidence="1">
        <text>a beta-lactam + H2O = a substituted beta-amino acid</text>
        <dbReference type="Rhea" id="RHEA:20401"/>
        <dbReference type="ChEBI" id="CHEBI:15377"/>
        <dbReference type="ChEBI" id="CHEBI:35627"/>
        <dbReference type="ChEBI" id="CHEBI:140347"/>
        <dbReference type="EC" id="3.5.2.6"/>
    </reaction>
</comment>
<comment type="similarity">
    <text evidence="2">Belongs to the class-A beta-lactamase family.</text>
</comment>
<dbReference type="SUPFAM" id="SSF56601">
    <property type="entry name" value="beta-lactamase/transpeptidase-like"/>
    <property type="match status" value="1"/>
</dbReference>
<evidence type="ECO:0000256" key="2">
    <source>
        <dbReference type="ARBA" id="ARBA00009009"/>
    </source>
</evidence>
<dbReference type="InterPro" id="IPR045155">
    <property type="entry name" value="Beta-lactam_cat"/>
</dbReference>
<dbReference type="Proteomes" id="UP000002027">
    <property type="component" value="Chromosome 1"/>
</dbReference>
<dbReference type="EC" id="3.5.2.6" evidence="3"/>
<reference evidence="5 6" key="2">
    <citation type="journal article" date="2010" name="Stand. Genomic Sci.">
        <title>Complete genome sequence of Desulfohalobium retbaense type strain (HR(100)).</title>
        <authorList>
            <person name="Spring S."/>
            <person name="Nolan M."/>
            <person name="Lapidus A."/>
            <person name="Glavina Del Rio T."/>
            <person name="Copeland A."/>
            <person name="Tice H."/>
            <person name="Cheng J.F."/>
            <person name="Lucas S."/>
            <person name="Land M."/>
            <person name="Chen F."/>
            <person name="Bruce D."/>
            <person name="Goodwin L."/>
            <person name="Pitluck S."/>
            <person name="Ivanova N."/>
            <person name="Mavromatis K."/>
            <person name="Mikhailova N."/>
            <person name="Pati A."/>
            <person name="Chen A."/>
            <person name="Palaniappan K."/>
            <person name="Hauser L."/>
            <person name="Chang Y.J."/>
            <person name="Jeffries C.D."/>
            <person name="Munk C."/>
            <person name="Kiss H."/>
            <person name="Chain P."/>
            <person name="Han C."/>
            <person name="Brettin T."/>
            <person name="Detter J.C."/>
            <person name="Schuler E."/>
            <person name="Goker M."/>
            <person name="Rohde M."/>
            <person name="Bristow J."/>
            <person name="Eisen J.A."/>
            <person name="Markowitz V."/>
            <person name="Hugenholtz P."/>
            <person name="Kyrpides N.C."/>
            <person name="Klenk H.P."/>
        </authorList>
    </citation>
    <scope>NUCLEOTIDE SEQUENCE [LARGE SCALE GENOMIC DNA]</scope>
    <source>
        <strain evidence="6">ATCC 49802 / DSM 20745 / S 6022</strain>
    </source>
</reference>
<evidence type="ECO:0007829" key="7">
    <source>
        <dbReference type="PDB" id="4EWF"/>
    </source>
</evidence>
<dbReference type="eggNOG" id="COG2367">
    <property type="taxonomic scope" value="Bacteria"/>
</dbReference>